<reference evidence="1 2" key="1">
    <citation type="submission" date="2016-10" db="EMBL/GenBank/DDBJ databases">
        <authorList>
            <person name="de Groot N.N."/>
        </authorList>
    </citation>
    <scope>NUCLEOTIDE SEQUENCE [LARGE SCALE GENOMIC DNA]</scope>
    <source>
        <strain evidence="1 2">DSM 22024</strain>
    </source>
</reference>
<dbReference type="SUPFAM" id="SSF52833">
    <property type="entry name" value="Thioredoxin-like"/>
    <property type="match status" value="1"/>
</dbReference>
<dbReference type="STRING" id="117157.SAMN04489717_0062"/>
<proteinExistence type="predicted"/>
<dbReference type="AlphaFoldDB" id="A0A1H1L2Z9"/>
<gene>
    <name evidence="1" type="ORF">SAMN04489717_0062</name>
</gene>
<dbReference type="Pfam" id="PF22234">
    <property type="entry name" value="Rv2466c-like"/>
    <property type="match status" value="1"/>
</dbReference>
<sequence>METSACPPRVAVYVDPTCPFAWITSKWLAEVEQHAGLEVRRELMSLSVVNEGRELDAWYRDYNEGAWRPARVAAALLASAHAERWTDFYETFGQRRHVGGLRDDAQNIALTLDELQLPAGLAGASEETSWDADLRARTKIATALLSDDDGGTPIVRIGDRGFFGPVLTAVPRGDAAVRLWHAVSTLATIPSFSELKGARDEHLQTN</sequence>
<evidence type="ECO:0000313" key="2">
    <source>
        <dbReference type="Proteomes" id="UP000198983"/>
    </source>
</evidence>
<evidence type="ECO:0000313" key="1">
    <source>
        <dbReference type="EMBL" id="SDR68700.1"/>
    </source>
</evidence>
<keyword evidence="2" id="KW-1185">Reference proteome</keyword>
<dbReference type="EMBL" id="LT629732">
    <property type="protein sequence ID" value="SDR68700.1"/>
    <property type="molecule type" value="Genomic_DNA"/>
</dbReference>
<dbReference type="Gene3D" id="3.40.30.10">
    <property type="entry name" value="Glutaredoxin"/>
    <property type="match status" value="1"/>
</dbReference>
<dbReference type="InterPro" id="IPR036249">
    <property type="entry name" value="Thioredoxin-like_sf"/>
</dbReference>
<accession>A0A1H1L2Z9</accession>
<dbReference type="InterPro" id="IPR053977">
    <property type="entry name" value="Rv2466c-like"/>
</dbReference>
<organism evidence="1 2">
    <name type="scientific">Actinopolymorpha singaporensis</name>
    <dbReference type="NCBI Taxonomy" id="117157"/>
    <lineage>
        <taxon>Bacteria</taxon>
        <taxon>Bacillati</taxon>
        <taxon>Actinomycetota</taxon>
        <taxon>Actinomycetes</taxon>
        <taxon>Propionibacteriales</taxon>
        <taxon>Actinopolymorphaceae</taxon>
        <taxon>Actinopolymorpha</taxon>
    </lineage>
</organism>
<dbReference type="Proteomes" id="UP000198983">
    <property type="component" value="Chromosome I"/>
</dbReference>
<protein>
    <recommendedName>
        <fullName evidence="3">DSBA-like thioredoxin domain-containing protein</fullName>
    </recommendedName>
</protein>
<name>A0A1H1L2Z9_9ACTN</name>
<evidence type="ECO:0008006" key="3">
    <source>
        <dbReference type="Google" id="ProtNLM"/>
    </source>
</evidence>